<comment type="caution">
    <text evidence="2">The sequence shown here is derived from an EMBL/GenBank/DDBJ whole genome shotgun (WGS) entry which is preliminary data.</text>
</comment>
<organism evidence="2 3">
    <name type="scientific">Parasponia andersonii</name>
    <name type="common">Sponia andersonii</name>
    <dbReference type="NCBI Taxonomy" id="3476"/>
    <lineage>
        <taxon>Eukaryota</taxon>
        <taxon>Viridiplantae</taxon>
        <taxon>Streptophyta</taxon>
        <taxon>Embryophyta</taxon>
        <taxon>Tracheophyta</taxon>
        <taxon>Spermatophyta</taxon>
        <taxon>Magnoliopsida</taxon>
        <taxon>eudicotyledons</taxon>
        <taxon>Gunneridae</taxon>
        <taxon>Pentapetalae</taxon>
        <taxon>rosids</taxon>
        <taxon>fabids</taxon>
        <taxon>Rosales</taxon>
        <taxon>Cannabaceae</taxon>
        <taxon>Parasponia</taxon>
    </lineage>
</organism>
<accession>A0A2P5BJW1</accession>
<protein>
    <submittedName>
        <fullName evidence="2">Uncharacterized protein</fullName>
    </submittedName>
</protein>
<feature type="signal peptide" evidence="1">
    <location>
        <begin position="1"/>
        <end position="25"/>
    </location>
</feature>
<proteinExistence type="predicted"/>
<reference evidence="3" key="1">
    <citation type="submission" date="2016-06" db="EMBL/GenBank/DDBJ databases">
        <title>Parallel loss of symbiosis genes in relatives of nitrogen-fixing non-legume Parasponia.</title>
        <authorList>
            <person name="Van Velzen R."/>
            <person name="Holmer R."/>
            <person name="Bu F."/>
            <person name="Rutten L."/>
            <person name="Van Zeijl A."/>
            <person name="Liu W."/>
            <person name="Santuari L."/>
            <person name="Cao Q."/>
            <person name="Sharma T."/>
            <person name="Shen D."/>
            <person name="Roswanjaya Y."/>
            <person name="Wardhani T."/>
            <person name="Kalhor M.S."/>
            <person name="Jansen J."/>
            <person name="Van den Hoogen J."/>
            <person name="Gungor B."/>
            <person name="Hartog M."/>
            <person name="Hontelez J."/>
            <person name="Verver J."/>
            <person name="Yang W.-C."/>
            <person name="Schijlen E."/>
            <person name="Repin R."/>
            <person name="Schilthuizen M."/>
            <person name="Schranz E."/>
            <person name="Heidstra R."/>
            <person name="Miyata K."/>
            <person name="Fedorova E."/>
            <person name="Kohlen W."/>
            <person name="Bisseling T."/>
            <person name="Smit S."/>
            <person name="Geurts R."/>
        </authorList>
    </citation>
    <scope>NUCLEOTIDE SEQUENCE [LARGE SCALE GENOMIC DNA]</scope>
    <source>
        <strain evidence="3">cv. WU1-14</strain>
    </source>
</reference>
<evidence type="ECO:0000313" key="2">
    <source>
        <dbReference type="EMBL" id="PON49084.1"/>
    </source>
</evidence>
<dbReference type="Proteomes" id="UP000237105">
    <property type="component" value="Unassembled WGS sequence"/>
</dbReference>
<feature type="chain" id="PRO_5015196834" evidence="1">
    <location>
        <begin position="26"/>
        <end position="50"/>
    </location>
</feature>
<dbReference type="EMBL" id="JXTB01000267">
    <property type="protein sequence ID" value="PON49084.1"/>
    <property type="molecule type" value="Genomic_DNA"/>
</dbReference>
<name>A0A2P5BJW1_PARAD</name>
<keyword evidence="3" id="KW-1185">Reference proteome</keyword>
<feature type="non-terminal residue" evidence="2">
    <location>
        <position position="1"/>
    </location>
</feature>
<sequence length="50" mass="5570">KGSTKGWKVICIVAMSLFPTMRTSGFECWTTLSLLLKNAHGVQFQCQFCA</sequence>
<dbReference type="AlphaFoldDB" id="A0A2P5BJW1"/>
<evidence type="ECO:0000256" key="1">
    <source>
        <dbReference type="SAM" id="SignalP"/>
    </source>
</evidence>
<evidence type="ECO:0000313" key="3">
    <source>
        <dbReference type="Proteomes" id="UP000237105"/>
    </source>
</evidence>
<keyword evidence="1" id="KW-0732">Signal</keyword>
<gene>
    <name evidence="2" type="ORF">PanWU01x14_232440</name>
</gene>